<dbReference type="EMBL" id="JAYMYQ010000006">
    <property type="protein sequence ID" value="KAK7323489.1"/>
    <property type="molecule type" value="Genomic_DNA"/>
</dbReference>
<name>A0AAN9KTY0_CANGL</name>
<protein>
    <submittedName>
        <fullName evidence="1">Uncharacterized protein</fullName>
    </submittedName>
</protein>
<dbReference type="Proteomes" id="UP001367508">
    <property type="component" value="Unassembled WGS sequence"/>
</dbReference>
<accession>A0AAN9KTY0</accession>
<keyword evidence="2" id="KW-1185">Reference proteome</keyword>
<proteinExistence type="predicted"/>
<reference evidence="1 2" key="1">
    <citation type="submission" date="2024-01" db="EMBL/GenBank/DDBJ databases">
        <title>The genomes of 5 underutilized Papilionoideae crops provide insights into root nodulation and disease resistanc.</title>
        <authorList>
            <person name="Jiang F."/>
        </authorList>
    </citation>
    <scope>NUCLEOTIDE SEQUENCE [LARGE SCALE GENOMIC DNA]</scope>
    <source>
        <strain evidence="1">LVBAO_FW01</strain>
        <tissue evidence="1">Leaves</tissue>
    </source>
</reference>
<organism evidence="1 2">
    <name type="scientific">Canavalia gladiata</name>
    <name type="common">Sword bean</name>
    <name type="synonym">Dolichos gladiatus</name>
    <dbReference type="NCBI Taxonomy" id="3824"/>
    <lineage>
        <taxon>Eukaryota</taxon>
        <taxon>Viridiplantae</taxon>
        <taxon>Streptophyta</taxon>
        <taxon>Embryophyta</taxon>
        <taxon>Tracheophyta</taxon>
        <taxon>Spermatophyta</taxon>
        <taxon>Magnoliopsida</taxon>
        <taxon>eudicotyledons</taxon>
        <taxon>Gunneridae</taxon>
        <taxon>Pentapetalae</taxon>
        <taxon>rosids</taxon>
        <taxon>fabids</taxon>
        <taxon>Fabales</taxon>
        <taxon>Fabaceae</taxon>
        <taxon>Papilionoideae</taxon>
        <taxon>50 kb inversion clade</taxon>
        <taxon>NPAAA clade</taxon>
        <taxon>indigoferoid/millettioid clade</taxon>
        <taxon>Phaseoleae</taxon>
        <taxon>Canavalia</taxon>
    </lineage>
</organism>
<gene>
    <name evidence="1" type="ORF">VNO77_26963</name>
</gene>
<evidence type="ECO:0000313" key="1">
    <source>
        <dbReference type="EMBL" id="KAK7323489.1"/>
    </source>
</evidence>
<sequence>MERSSDPLCETTISGSNSKELNYECFNKCDEIRHMKLSSHLKQPRMLAPLMDLEEEEVESHGQGRDLRLRDKFVWRRTRSLSSLRNTPLEWRETMMQKKT</sequence>
<comment type="caution">
    <text evidence="1">The sequence shown here is derived from an EMBL/GenBank/DDBJ whole genome shotgun (WGS) entry which is preliminary data.</text>
</comment>
<evidence type="ECO:0000313" key="2">
    <source>
        <dbReference type="Proteomes" id="UP001367508"/>
    </source>
</evidence>
<dbReference type="AlphaFoldDB" id="A0AAN9KTY0"/>